<evidence type="ECO:0000256" key="5">
    <source>
        <dbReference type="ARBA" id="ARBA00022692"/>
    </source>
</evidence>
<dbReference type="Proteomes" id="UP000033047">
    <property type="component" value="Unassembled WGS sequence"/>
</dbReference>
<evidence type="ECO:0000256" key="2">
    <source>
        <dbReference type="ARBA" id="ARBA00007613"/>
    </source>
</evidence>
<evidence type="ECO:0000313" key="9">
    <source>
        <dbReference type="Proteomes" id="UP000033047"/>
    </source>
</evidence>
<dbReference type="HOGENOM" id="CLU_086575_0_0_10"/>
<proteinExistence type="inferred from homology"/>
<reference evidence="8 9" key="1">
    <citation type="submission" date="2013-04" db="EMBL/GenBank/DDBJ databases">
        <title>The Genome Sequence of Parabacteroides goldsteinii DSM 19448.</title>
        <authorList>
            <consortium name="The Broad Institute Genomics Platform"/>
            <person name="Earl A."/>
            <person name="Ward D."/>
            <person name="Feldgarden M."/>
            <person name="Gevers D."/>
            <person name="Martens E."/>
            <person name="Sakamoto M."/>
            <person name="Benno Y."/>
            <person name="Song Y."/>
            <person name="Liu C."/>
            <person name="Lee J."/>
            <person name="Bolanos M."/>
            <person name="Vaisanen M.L."/>
            <person name="Finegold S.M."/>
            <person name="Walker B."/>
            <person name="Young S."/>
            <person name="Zeng Q."/>
            <person name="Gargeya S."/>
            <person name="Fitzgerald M."/>
            <person name="Haas B."/>
            <person name="Abouelleil A."/>
            <person name="Allen A.W."/>
            <person name="Alvarado L."/>
            <person name="Arachchi H.M."/>
            <person name="Berlin A.M."/>
            <person name="Chapman S.B."/>
            <person name="Gainer-Dewar J."/>
            <person name="Goldberg J."/>
            <person name="Griggs A."/>
            <person name="Gujja S."/>
            <person name="Hansen M."/>
            <person name="Howarth C."/>
            <person name="Imamovic A."/>
            <person name="Ireland A."/>
            <person name="Larimer J."/>
            <person name="McCowan C."/>
            <person name="Murphy C."/>
            <person name="Pearson M."/>
            <person name="Poon T.W."/>
            <person name="Priest M."/>
            <person name="Roberts A."/>
            <person name="Saif S."/>
            <person name="Shea T."/>
            <person name="Sisk P."/>
            <person name="Sykes S."/>
            <person name="Wortman J."/>
            <person name="Nusbaum C."/>
            <person name="Birren B."/>
        </authorList>
    </citation>
    <scope>NUCLEOTIDE SEQUENCE [LARGE SCALE GENOMIC DNA]</scope>
    <source>
        <strain evidence="8 9">DSM 19448</strain>
    </source>
</reference>
<dbReference type="InterPro" id="IPR051906">
    <property type="entry name" value="TolC-like"/>
</dbReference>
<evidence type="ECO:0008006" key="10">
    <source>
        <dbReference type="Google" id="ProtNLM"/>
    </source>
</evidence>
<sequence>MKNILIILLLINTSYCFCQKKKSNYFDKTTTVEVTAMVNADSIQAMLDDYERVQLPPLSVFLQSVYDHPSIKIYEAKREEANAEMKVSRREWLDYFRIYGQYQYGKIVQLSTTKTVEDPMFMTSLGSNQSTYSAGLSISIPFGDLFSHKQKIRAKKAHFRQLDYEYEMSIEERKLKILEAYNNVLQSLATLKAKSDAAALYNAQMKISEQDFINGKIGIGELSIEKGRRTNAIILYQEGRTALHNAVTLLEMLTNVKIINR</sequence>
<keyword evidence="5" id="KW-0812">Transmembrane</keyword>
<dbReference type="AlphaFoldDB" id="A0A0F5ITN4"/>
<name>A0A0F5ITN4_9BACT</name>
<evidence type="ECO:0000256" key="3">
    <source>
        <dbReference type="ARBA" id="ARBA00022448"/>
    </source>
</evidence>
<evidence type="ECO:0000256" key="1">
    <source>
        <dbReference type="ARBA" id="ARBA00004442"/>
    </source>
</evidence>
<evidence type="ECO:0000313" key="8">
    <source>
        <dbReference type="EMBL" id="KKB48858.1"/>
    </source>
</evidence>
<dbReference type="SUPFAM" id="SSF56954">
    <property type="entry name" value="Outer membrane efflux proteins (OEP)"/>
    <property type="match status" value="1"/>
</dbReference>
<dbReference type="Pfam" id="PF02321">
    <property type="entry name" value="OEP"/>
    <property type="match status" value="1"/>
</dbReference>
<keyword evidence="4" id="KW-1134">Transmembrane beta strand</keyword>
<keyword evidence="3" id="KW-0813">Transport</keyword>
<dbReference type="GO" id="GO:1990281">
    <property type="term" value="C:efflux pump complex"/>
    <property type="evidence" value="ECO:0007669"/>
    <property type="project" value="TreeGrafter"/>
</dbReference>
<keyword evidence="7" id="KW-0998">Cell outer membrane</keyword>
<dbReference type="PANTHER" id="PTHR30026:SF20">
    <property type="entry name" value="OUTER MEMBRANE PROTEIN TOLC"/>
    <property type="match status" value="1"/>
</dbReference>
<dbReference type="Gene3D" id="1.20.1600.10">
    <property type="entry name" value="Outer membrane efflux proteins (OEP)"/>
    <property type="match status" value="1"/>
</dbReference>
<comment type="similarity">
    <text evidence="2">Belongs to the outer membrane factor (OMF) (TC 1.B.17) family.</text>
</comment>
<evidence type="ECO:0000256" key="7">
    <source>
        <dbReference type="ARBA" id="ARBA00023237"/>
    </source>
</evidence>
<dbReference type="InterPro" id="IPR003423">
    <property type="entry name" value="OMP_efflux"/>
</dbReference>
<comment type="caution">
    <text evidence="8">The sequence shown here is derived from an EMBL/GenBank/DDBJ whole genome shotgun (WGS) entry which is preliminary data.</text>
</comment>
<dbReference type="EMBL" id="AQHV01000021">
    <property type="protein sequence ID" value="KKB48858.1"/>
    <property type="molecule type" value="Genomic_DNA"/>
</dbReference>
<dbReference type="GO" id="GO:0015288">
    <property type="term" value="F:porin activity"/>
    <property type="evidence" value="ECO:0007669"/>
    <property type="project" value="TreeGrafter"/>
</dbReference>
<dbReference type="PATRIC" id="fig|927665.4.peg.4201"/>
<dbReference type="RefSeq" id="WP_046147641.1">
    <property type="nucleotide sequence ID" value="NZ_KQ033913.1"/>
</dbReference>
<accession>A0A0F5ITN4</accession>
<dbReference type="GO" id="GO:0009279">
    <property type="term" value="C:cell outer membrane"/>
    <property type="evidence" value="ECO:0007669"/>
    <property type="project" value="UniProtKB-SubCell"/>
</dbReference>
<dbReference type="PANTHER" id="PTHR30026">
    <property type="entry name" value="OUTER MEMBRANE PROTEIN TOLC"/>
    <property type="match status" value="1"/>
</dbReference>
<evidence type="ECO:0000256" key="6">
    <source>
        <dbReference type="ARBA" id="ARBA00023136"/>
    </source>
</evidence>
<keyword evidence="6" id="KW-0472">Membrane</keyword>
<gene>
    <name evidence="8" type="ORF">HMPREF1535_04087</name>
</gene>
<organism evidence="8 9">
    <name type="scientific">Parabacteroides goldsteinii DSM 19448 = WAL 12034</name>
    <dbReference type="NCBI Taxonomy" id="927665"/>
    <lineage>
        <taxon>Bacteria</taxon>
        <taxon>Pseudomonadati</taxon>
        <taxon>Bacteroidota</taxon>
        <taxon>Bacteroidia</taxon>
        <taxon>Bacteroidales</taxon>
        <taxon>Tannerellaceae</taxon>
        <taxon>Parabacteroides</taxon>
    </lineage>
</organism>
<evidence type="ECO:0000256" key="4">
    <source>
        <dbReference type="ARBA" id="ARBA00022452"/>
    </source>
</evidence>
<dbReference type="STRING" id="927665.HMPREF1535_04087"/>
<dbReference type="GO" id="GO:0015562">
    <property type="term" value="F:efflux transmembrane transporter activity"/>
    <property type="evidence" value="ECO:0007669"/>
    <property type="project" value="InterPro"/>
</dbReference>
<protein>
    <recommendedName>
        <fullName evidence="10">Outer membrane efflux protein</fullName>
    </recommendedName>
</protein>
<comment type="subcellular location">
    <subcellularLocation>
        <location evidence="1">Cell outer membrane</location>
    </subcellularLocation>
</comment>